<sequence length="91" mass="10326">MLPLTAFLITSLLVLSHVNLASTARFTDQLGFESPQKDLLDYEGNFDNIKDISSKPRWWRGANSQQSETRYAARRRRFFCNPMGCVPTGGN</sequence>
<dbReference type="CTD" id="20316086"/>
<dbReference type="GeneID" id="20316086"/>
<gene>
    <name evidence="2" type="ORF">T265_01898</name>
</gene>
<evidence type="ECO:0000313" key="3">
    <source>
        <dbReference type="Proteomes" id="UP000054324"/>
    </source>
</evidence>
<evidence type="ECO:0000313" key="2">
    <source>
        <dbReference type="EMBL" id="KER31965.1"/>
    </source>
</evidence>
<name>A0A075A8B4_OPIVI</name>
<organism evidence="2 3">
    <name type="scientific">Opisthorchis viverrini</name>
    <name type="common">Southeast Asian liver fluke</name>
    <dbReference type="NCBI Taxonomy" id="6198"/>
    <lineage>
        <taxon>Eukaryota</taxon>
        <taxon>Metazoa</taxon>
        <taxon>Spiralia</taxon>
        <taxon>Lophotrochozoa</taxon>
        <taxon>Platyhelminthes</taxon>
        <taxon>Trematoda</taxon>
        <taxon>Digenea</taxon>
        <taxon>Opisthorchiida</taxon>
        <taxon>Opisthorchiata</taxon>
        <taxon>Opisthorchiidae</taxon>
        <taxon>Opisthorchis</taxon>
    </lineage>
</organism>
<dbReference type="KEGG" id="ovi:T265_01898"/>
<dbReference type="RefSeq" id="XP_009164288.1">
    <property type="nucleotide sequence ID" value="XM_009166024.1"/>
</dbReference>
<feature type="chain" id="PRO_5001704570" evidence="1">
    <location>
        <begin position="24"/>
        <end position="91"/>
    </location>
</feature>
<keyword evidence="3" id="KW-1185">Reference proteome</keyword>
<protein>
    <submittedName>
        <fullName evidence="2">Uncharacterized protein</fullName>
    </submittedName>
</protein>
<feature type="signal peptide" evidence="1">
    <location>
        <begin position="1"/>
        <end position="23"/>
    </location>
</feature>
<accession>A0A075A8B4</accession>
<evidence type="ECO:0000256" key="1">
    <source>
        <dbReference type="SAM" id="SignalP"/>
    </source>
</evidence>
<dbReference type="EMBL" id="KL596639">
    <property type="protein sequence ID" value="KER31965.1"/>
    <property type="molecule type" value="Genomic_DNA"/>
</dbReference>
<proteinExistence type="predicted"/>
<keyword evidence="1" id="KW-0732">Signal</keyword>
<dbReference type="AlphaFoldDB" id="A0A075A8B4"/>
<dbReference type="OrthoDB" id="6229458at2759"/>
<dbReference type="Proteomes" id="UP000054324">
    <property type="component" value="Unassembled WGS sequence"/>
</dbReference>
<reference evidence="2 3" key="1">
    <citation type="submission" date="2013-11" db="EMBL/GenBank/DDBJ databases">
        <title>Opisthorchis viverrini - life in the bile duct.</title>
        <authorList>
            <person name="Young N.D."/>
            <person name="Nagarajan N."/>
            <person name="Lin S.J."/>
            <person name="Korhonen P.K."/>
            <person name="Jex A.R."/>
            <person name="Hall R.S."/>
            <person name="Safavi-Hemami H."/>
            <person name="Kaewkong W."/>
            <person name="Bertrand D."/>
            <person name="Gao S."/>
            <person name="Seet Q."/>
            <person name="Wongkham S."/>
            <person name="Teh B.T."/>
            <person name="Wongkham C."/>
            <person name="Intapan P.M."/>
            <person name="Maleewong W."/>
            <person name="Yang X."/>
            <person name="Hu M."/>
            <person name="Wang Z."/>
            <person name="Hofmann A."/>
            <person name="Sternberg P.W."/>
            <person name="Tan P."/>
            <person name="Wang J."/>
            <person name="Gasser R.B."/>
        </authorList>
    </citation>
    <scope>NUCLEOTIDE SEQUENCE [LARGE SCALE GENOMIC DNA]</scope>
</reference>